<evidence type="ECO:0000313" key="2">
    <source>
        <dbReference type="EMBL" id="KAB2933629.1"/>
    </source>
</evidence>
<dbReference type="Gene3D" id="3.40.50.2000">
    <property type="entry name" value="Glycogen Phosphorylase B"/>
    <property type="match status" value="2"/>
</dbReference>
<evidence type="ECO:0000313" key="3">
    <source>
        <dbReference type="Proteomes" id="UP000460298"/>
    </source>
</evidence>
<dbReference type="CDD" id="cd03808">
    <property type="entry name" value="GT4_CapM-like"/>
    <property type="match status" value="1"/>
</dbReference>
<dbReference type="AlphaFoldDB" id="A0A833H2W7"/>
<dbReference type="PANTHER" id="PTHR12526:SF638">
    <property type="entry name" value="SPORE COAT PROTEIN SA"/>
    <property type="match status" value="1"/>
</dbReference>
<dbReference type="Proteomes" id="UP000460298">
    <property type="component" value="Unassembled WGS sequence"/>
</dbReference>
<organism evidence="2 3">
    <name type="scientific">Leptonema illini</name>
    <dbReference type="NCBI Taxonomy" id="183"/>
    <lineage>
        <taxon>Bacteria</taxon>
        <taxon>Pseudomonadati</taxon>
        <taxon>Spirochaetota</taxon>
        <taxon>Spirochaetia</taxon>
        <taxon>Leptospirales</taxon>
        <taxon>Leptospiraceae</taxon>
        <taxon>Leptonema</taxon>
    </lineage>
</organism>
<dbReference type="EMBL" id="WBUI01000005">
    <property type="protein sequence ID" value="KAB2933629.1"/>
    <property type="molecule type" value="Genomic_DNA"/>
</dbReference>
<dbReference type="GO" id="GO:0016757">
    <property type="term" value="F:glycosyltransferase activity"/>
    <property type="evidence" value="ECO:0007669"/>
    <property type="project" value="UniProtKB-ARBA"/>
</dbReference>
<name>A0A833H2W7_9LEPT</name>
<accession>A0A833H2W7</accession>
<dbReference type="PANTHER" id="PTHR12526">
    <property type="entry name" value="GLYCOSYLTRANSFERASE"/>
    <property type="match status" value="1"/>
</dbReference>
<dbReference type="Pfam" id="PF13692">
    <property type="entry name" value="Glyco_trans_1_4"/>
    <property type="match status" value="1"/>
</dbReference>
<dbReference type="SUPFAM" id="SSF53756">
    <property type="entry name" value="UDP-Glycosyltransferase/glycogen phosphorylase"/>
    <property type="match status" value="1"/>
</dbReference>
<keyword evidence="2" id="KW-0808">Transferase</keyword>
<protein>
    <submittedName>
        <fullName evidence="2">Glycosyltransferase family 4 protein</fullName>
    </submittedName>
</protein>
<evidence type="ECO:0000259" key="1">
    <source>
        <dbReference type="Pfam" id="PF13477"/>
    </source>
</evidence>
<comment type="caution">
    <text evidence="2">The sequence shown here is derived from an EMBL/GenBank/DDBJ whole genome shotgun (WGS) entry which is preliminary data.</text>
</comment>
<gene>
    <name evidence="2" type="ORF">F9K24_07235</name>
</gene>
<reference evidence="2 3" key="1">
    <citation type="submission" date="2019-10" db="EMBL/GenBank/DDBJ databases">
        <title>Extracellular Electron Transfer in a Candidatus Methanoperedens spp. Enrichment Culture.</title>
        <authorList>
            <person name="Berger S."/>
            <person name="Rangel Shaw D."/>
            <person name="Berben T."/>
            <person name="In 'T Zandt M."/>
            <person name="Frank J."/>
            <person name="Reimann J."/>
            <person name="Jetten M.S.M."/>
            <person name="Welte C.U."/>
        </authorList>
    </citation>
    <scope>NUCLEOTIDE SEQUENCE [LARGE SCALE GENOMIC DNA]</scope>
    <source>
        <strain evidence="2">SB12</strain>
    </source>
</reference>
<sequence length="371" mass="42216">MNGLTILVVSNTAWSLYNFRMNLGISLKEHGYRVIMVSAPDEYVKRLEQAGFEHRSIEFDNAGVNPFRDLKLTFDLFRLYRRERPSVLLHFTIKMNIYGSIVGGLLSIPCISNITGLGSLFLDHNPVFRLARYLYAFALRFPITVFFQNADDRDLFIRKRFVQETKTALLPGSGIDLRRFRPRRTRAKRRYLFVGRLIQDKGIYEFVEAARLLRNRHPTAEFAVLGGLYTENPTAVSSSTLDGWIEEGLIRYLGSTDDVASELAAAECVVLPSYREGLSRVLLEAAAMARPIITTDVPGCRDVVDDGLTGFLCRSRDRSDLAAKMERMMRLPAAERTAMGKRGRRKVESQFDEKIVIDRYLKVINAVVDGR</sequence>
<proteinExistence type="predicted"/>
<feature type="domain" description="Glycosyltransferase subfamily 4-like N-terminal" evidence="1">
    <location>
        <begin position="6"/>
        <end position="149"/>
    </location>
</feature>
<dbReference type="Pfam" id="PF13477">
    <property type="entry name" value="Glyco_trans_4_2"/>
    <property type="match status" value="1"/>
</dbReference>
<dbReference type="InterPro" id="IPR028098">
    <property type="entry name" value="Glyco_trans_4-like_N"/>
</dbReference>